<dbReference type="InterPro" id="IPR045172">
    <property type="entry name" value="TBCB_Ubl"/>
</dbReference>
<keyword evidence="7" id="KW-1185">Reference proteome</keyword>
<evidence type="ECO:0000313" key="6">
    <source>
        <dbReference type="EMBL" id="KAK4473013.1"/>
    </source>
</evidence>
<evidence type="ECO:0000313" key="7">
    <source>
        <dbReference type="Proteomes" id="UP001292079"/>
    </source>
</evidence>
<dbReference type="Pfam" id="PF01302">
    <property type="entry name" value="CAP_GLY"/>
    <property type="match status" value="1"/>
</dbReference>
<dbReference type="InterPro" id="IPR029071">
    <property type="entry name" value="Ubiquitin-like_domsf"/>
</dbReference>
<dbReference type="PANTHER" id="PTHR18916:SF85">
    <property type="entry name" value="TUBULIN-FOLDING COFACTOR B"/>
    <property type="match status" value="1"/>
</dbReference>
<evidence type="ECO:0000256" key="3">
    <source>
        <dbReference type="ARBA" id="ARBA00023186"/>
    </source>
</evidence>
<comment type="caution">
    <text evidence="6">The sequence shown here is derived from an EMBL/GenBank/DDBJ whole genome shotgun (WGS) entry which is preliminary data.</text>
</comment>
<accession>A0AAE1ZFJ8</accession>
<comment type="subcellular location">
    <subcellularLocation>
        <location evidence="1">Cytoplasm</location>
    </subcellularLocation>
</comment>
<protein>
    <recommendedName>
        <fullName evidence="5">CAP-Gly domain-containing protein</fullName>
    </recommendedName>
</protein>
<evidence type="ECO:0000259" key="5">
    <source>
        <dbReference type="PROSITE" id="PS50245"/>
    </source>
</evidence>
<dbReference type="CDD" id="cd01789">
    <property type="entry name" value="Ubl_TBCB"/>
    <property type="match status" value="1"/>
</dbReference>
<dbReference type="SUPFAM" id="SSF74924">
    <property type="entry name" value="Cap-Gly domain"/>
    <property type="match status" value="1"/>
</dbReference>
<dbReference type="GO" id="GO:0005634">
    <property type="term" value="C:nucleus"/>
    <property type="evidence" value="ECO:0007669"/>
    <property type="project" value="TreeGrafter"/>
</dbReference>
<evidence type="ECO:0000256" key="2">
    <source>
        <dbReference type="ARBA" id="ARBA00022490"/>
    </source>
</evidence>
<dbReference type="GO" id="GO:0007023">
    <property type="term" value="P:post-chaperonin tubulin folding pathway"/>
    <property type="evidence" value="ECO:0007669"/>
    <property type="project" value="InterPro"/>
</dbReference>
<dbReference type="PANTHER" id="PTHR18916">
    <property type="entry name" value="DYNACTIN 1-RELATED MICROTUBULE-BINDING"/>
    <property type="match status" value="1"/>
</dbReference>
<dbReference type="InterPro" id="IPR000938">
    <property type="entry name" value="CAP-Gly_domain"/>
</dbReference>
<dbReference type="Gene3D" id="3.10.20.90">
    <property type="entry name" value="Phosphatidylinositol 3-kinase Catalytic Subunit, Chain A, domain 1"/>
    <property type="match status" value="1"/>
</dbReference>
<dbReference type="Gene3D" id="2.30.30.190">
    <property type="entry name" value="CAP Gly-rich-like domain"/>
    <property type="match status" value="1"/>
</dbReference>
<dbReference type="GO" id="GO:0005829">
    <property type="term" value="C:cytosol"/>
    <property type="evidence" value="ECO:0007669"/>
    <property type="project" value="UniProtKB-ARBA"/>
</dbReference>
<dbReference type="GO" id="GO:0005938">
    <property type="term" value="C:cell cortex"/>
    <property type="evidence" value="ECO:0007669"/>
    <property type="project" value="TreeGrafter"/>
</dbReference>
<dbReference type="SUPFAM" id="SSF54236">
    <property type="entry name" value="Ubiquitin-like"/>
    <property type="match status" value="1"/>
</dbReference>
<dbReference type="GO" id="GO:0035371">
    <property type="term" value="C:microtubule plus-end"/>
    <property type="evidence" value="ECO:0007669"/>
    <property type="project" value="TreeGrafter"/>
</dbReference>
<dbReference type="GO" id="GO:0043014">
    <property type="term" value="F:alpha-tubulin binding"/>
    <property type="evidence" value="ECO:0007669"/>
    <property type="project" value="InterPro"/>
</dbReference>
<sequence>MSNFASLIITTNASKLRSEKHFPLNMTLGQLKGKLVLVTGCDNHTMKIELFDKEDKSLGQLVGDDKPLCDFGVEDGMHIHITDLTTQDGAYDQVEEPAETYQMSNEEYAKREDSLLAWKRQNKIGQFRDINSEEIKQVKEQRQLAAFHEKQKAELLSLGSRCEVRVPGQPTKRGVIEFIGQTKFKPGYWVGVRYDEPLGRNDGSIDGVRYFECPEKYGAFVKPQYVEAGDFPEFGIDDLDEI</sequence>
<reference evidence="6" key="1">
    <citation type="submission" date="2022-04" db="EMBL/GenBank/DDBJ databases">
        <authorList>
            <person name="Xu L."/>
            <person name="Lv Z."/>
        </authorList>
    </citation>
    <scope>NUCLEOTIDE SEQUENCE</scope>
    <source>
        <strain evidence="6">LV_2022a</strain>
    </source>
</reference>
<keyword evidence="2" id="KW-0963">Cytoplasm</keyword>
<feature type="domain" description="CAP-Gly" evidence="5">
    <location>
        <begin position="180"/>
        <end position="222"/>
    </location>
</feature>
<dbReference type="GO" id="GO:0007021">
    <property type="term" value="P:tubulin complex assembly"/>
    <property type="evidence" value="ECO:0007669"/>
    <property type="project" value="InterPro"/>
</dbReference>
<gene>
    <name evidence="6" type="ORF">MN116_004208</name>
</gene>
<dbReference type="FunFam" id="2.30.30.190:FF:000013">
    <property type="entry name" value="Tubulin-folding cofactor B"/>
    <property type="match status" value="1"/>
</dbReference>
<evidence type="ECO:0000256" key="1">
    <source>
        <dbReference type="ARBA" id="ARBA00004496"/>
    </source>
</evidence>
<name>A0AAE1ZFJ8_SCHME</name>
<dbReference type="InterPro" id="IPR036859">
    <property type="entry name" value="CAP-Gly_dom_sf"/>
</dbReference>
<dbReference type="PROSITE" id="PS50245">
    <property type="entry name" value="CAP_GLY_2"/>
    <property type="match status" value="1"/>
</dbReference>
<dbReference type="SMART" id="SM01052">
    <property type="entry name" value="CAP_GLY"/>
    <property type="match status" value="1"/>
</dbReference>
<dbReference type="Proteomes" id="UP001292079">
    <property type="component" value="Unassembled WGS sequence"/>
</dbReference>
<comment type="similarity">
    <text evidence="4">Belongs to the TBCB family.</text>
</comment>
<reference evidence="6" key="2">
    <citation type="journal article" date="2023" name="Infect Dis Poverty">
        <title>Chromosome-scale genome of the human blood fluke Schistosoma mekongi and its implications for public health.</title>
        <authorList>
            <person name="Zhou M."/>
            <person name="Xu L."/>
            <person name="Xu D."/>
            <person name="Chen W."/>
            <person name="Khan J."/>
            <person name="Hu Y."/>
            <person name="Huang H."/>
            <person name="Wei H."/>
            <person name="Zhang Y."/>
            <person name="Chusongsang P."/>
            <person name="Tanasarnprasert K."/>
            <person name="Hu X."/>
            <person name="Limpanont Y."/>
            <person name="Lv Z."/>
        </authorList>
    </citation>
    <scope>NUCLEOTIDE SEQUENCE</scope>
    <source>
        <strain evidence="6">LV_2022a</strain>
    </source>
</reference>
<dbReference type="GO" id="GO:0031122">
    <property type="term" value="P:cytoplasmic microtubule organization"/>
    <property type="evidence" value="ECO:0007669"/>
    <property type="project" value="TreeGrafter"/>
</dbReference>
<dbReference type="GO" id="GO:0051010">
    <property type="term" value="F:microtubule plus-end binding"/>
    <property type="evidence" value="ECO:0007669"/>
    <property type="project" value="TreeGrafter"/>
</dbReference>
<organism evidence="6 7">
    <name type="scientific">Schistosoma mekongi</name>
    <name type="common">Parasitic worm</name>
    <dbReference type="NCBI Taxonomy" id="38744"/>
    <lineage>
        <taxon>Eukaryota</taxon>
        <taxon>Metazoa</taxon>
        <taxon>Spiralia</taxon>
        <taxon>Lophotrochozoa</taxon>
        <taxon>Platyhelminthes</taxon>
        <taxon>Trematoda</taxon>
        <taxon>Digenea</taxon>
        <taxon>Strigeidida</taxon>
        <taxon>Schistosomatoidea</taxon>
        <taxon>Schistosomatidae</taxon>
        <taxon>Schistosoma</taxon>
    </lineage>
</organism>
<dbReference type="EMBL" id="JALJAT010000002">
    <property type="protein sequence ID" value="KAK4473013.1"/>
    <property type="molecule type" value="Genomic_DNA"/>
</dbReference>
<dbReference type="InterPro" id="IPR000626">
    <property type="entry name" value="Ubiquitin-like_dom"/>
</dbReference>
<dbReference type="AlphaFoldDB" id="A0AAE1ZFJ8"/>
<keyword evidence="3" id="KW-0143">Chaperone</keyword>
<dbReference type="Pfam" id="PF14560">
    <property type="entry name" value="Ubiquitin_2"/>
    <property type="match status" value="1"/>
</dbReference>
<proteinExistence type="inferred from homology"/>
<evidence type="ECO:0000256" key="4">
    <source>
        <dbReference type="ARBA" id="ARBA00025779"/>
    </source>
</evidence>